<dbReference type="Pfam" id="PF03441">
    <property type="entry name" value="FAD_binding_7"/>
    <property type="match status" value="1"/>
</dbReference>
<comment type="cofactor">
    <cofactor evidence="4">
        <name>FAD</name>
        <dbReference type="ChEBI" id="CHEBI:57692"/>
    </cofactor>
    <text evidence="4">Binds 1 FAD per subunit.</text>
</comment>
<dbReference type="InterPro" id="IPR002081">
    <property type="entry name" value="Cryptochrome/DNA_photolyase_1"/>
</dbReference>
<comment type="cofactor">
    <cofactor evidence="1">
        <name>(6R)-5,10-methylene-5,6,7,8-tetrahydrofolate</name>
        <dbReference type="ChEBI" id="CHEBI:15636"/>
    </cofactor>
</comment>
<evidence type="ECO:0000256" key="2">
    <source>
        <dbReference type="ARBA" id="ARBA00022630"/>
    </source>
</evidence>
<dbReference type="Proteomes" id="UP000257706">
    <property type="component" value="Unassembled WGS sequence"/>
</dbReference>
<evidence type="ECO:0000313" key="8">
    <source>
        <dbReference type="Proteomes" id="UP000257706"/>
    </source>
</evidence>
<evidence type="ECO:0000256" key="1">
    <source>
        <dbReference type="ARBA" id="ARBA00001932"/>
    </source>
</evidence>
<evidence type="ECO:0000256" key="5">
    <source>
        <dbReference type="SAM" id="MobiDB-lite"/>
    </source>
</evidence>
<organism evidence="7 8">
    <name type="scientific">Tistrella mobilis</name>
    <dbReference type="NCBI Taxonomy" id="171437"/>
    <lineage>
        <taxon>Bacteria</taxon>
        <taxon>Pseudomonadati</taxon>
        <taxon>Pseudomonadota</taxon>
        <taxon>Alphaproteobacteria</taxon>
        <taxon>Geminicoccales</taxon>
        <taxon>Geminicoccaceae</taxon>
        <taxon>Tistrella</taxon>
    </lineage>
</organism>
<dbReference type="PANTHER" id="PTHR11455">
    <property type="entry name" value="CRYPTOCHROME"/>
    <property type="match status" value="1"/>
</dbReference>
<protein>
    <submittedName>
        <fullName evidence="7">Deoxyribodipyrimidine photolyase</fullName>
    </submittedName>
</protein>
<dbReference type="SUPFAM" id="SSF52425">
    <property type="entry name" value="Cryptochrome/photolyase, N-terminal domain"/>
    <property type="match status" value="1"/>
</dbReference>
<dbReference type="Gene3D" id="1.25.40.80">
    <property type="match status" value="1"/>
</dbReference>
<dbReference type="InterPro" id="IPR006050">
    <property type="entry name" value="DNA_photolyase_N"/>
</dbReference>
<evidence type="ECO:0000256" key="3">
    <source>
        <dbReference type="ARBA" id="ARBA00022827"/>
    </source>
</evidence>
<feature type="domain" description="Photolyase/cryptochrome alpha/beta" evidence="6">
    <location>
        <begin position="24"/>
        <end position="158"/>
    </location>
</feature>
<dbReference type="AlphaFoldDB" id="A0A3B9IRG6"/>
<dbReference type="InterPro" id="IPR014729">
    <property type="entry name" value="Rossmann-like_a/b/a_fold"/>
</dbReference>
<feature type="region of interest" description="Disordered" evidence="5">
    <location>
        <begin position="483"/>
        <end position="509"/>
    </location>
</feature>
<keyword evidence="3 4" id="KW-0274">FAD</keyword>
<dbReference type="EMBL" id="DMAI01000386">
    <property type="protein sequence ID" value="HAE50451.1"/>
    <property type="molecule type" value="Genomic_DNA"/>
</dbReference>
<dbReference type="InterPro" id="IPR036134">
    <property type="entry name" value="Crypto/Photolyase_FAD-like_sf"/>
</dbReference>
<dbReference type="PANTHER" id="PTHR11455:SF9">
    <property type="entry name" value="CRYPTOCHROME CIRCADIAN CLOCK 5 ISOFORM X1"/>
    <property type="match status" value="1"/>
</dbReference>
<sequence length="509" mass="54282">MSRLRYPSTGTDKGETGMAGTAAGVQVVWFRRDLRPADHAPLTAAAEAARAAGAGLLPLYVFDPDLWRRADLAGRHWAFLREALVDLRRDLAALGQPLVLRTGAAVPVLAALHRSHGIAGLWAHADDGTPGTRDRDAAVAAWAAGEGIPWRVTTPGPAARAPLPAPEALPPVAGIEPGAIPETIDRVMGDRVPGWLPDTCPGRPAGGRRAGLAATTRFLERRLPRYLRDQAIPAVAGEAVSRLGPHLAWGTLSAGEVRAAAARRRDELRDLPEAITGARPRALEVFGERLNLRGAALADPPPDLPGELMPQAAGTPLFEAWSRGETGWPIVDAAMKALARDGWLPFTLRALVMQVAVLHLELDPVRAGLTLARGLVDYEPAIHWRRLRDQTIGAPGGTLPRPGSPVRFSERHDPDGRFIRTHLPALARLPAAWLHAPWTAPAEVMAAAGITPGRDYARPVADPAATLRAARLRLQIAAAAAPADAAIPPPPPRRGLRKPVDPRQLGFDF</sequence>
<dbReference type="GO" id="GO:0003904">
    <property type="term" value="F:deoxyribodipyrimidine photo-lyase activity"/>
    <property type="evidence" value="ECO:0007669"/>
    <property type="project" value="TreeGrafter"/>
</dbReference>
<feature type="binding site" evidence="4">
    <location>
        <position position="226"/>
    </location>
    <ligand>
        <name>FAD</name>
        <dbReference type="ChEBI" id="CHEBI:57692"/>
    </ligand>
</feature>
<gene>
    <name evidence="7" type="ORF">DCK97_23855</name>
</gene>
<dbReference type="Gene3D" id="1.10.579.10">
    <property type="entry name" value="DNA Cyclobutane Dipyrimidine Photolyase, subunit A, domain 3"/>
    <property type="match status" value="1"/>
</dbReference>
<dbReference type="GO" id="GO:0071949">
    <property type="term" value="F:FAD binding"/>
    <property type="evidence" value="ECO:0007669"/>
    <property type="project" value="TreeGrafter"/>
</dbReference>
<keyword evidence="2 4" id="KW-0285">Flavoprotein</keyword>
<reference evidence="7 8" key="1">
    <citation type="journal article" date="2018" name="Nat. Biotechnol.">
        <title>A standardized bacterial taxonomy based on genome phylogeny substantially revises the tree of life.</title>
        <authorList>
            <person name="Parks D.H."/>
            <person name="Chuvochina M."/>
            <person name="Waite D.W."/>
            <person name="Rinke C."/>
            <person name="Skarshewski A."/>
            <person name="Chaumeil P.A."/>
            <person name="Hugenholtz P."/>
        </authorList>
    </citation>
    <scope>NUCLEOTIDE SEQUENCE [LARGE SCALE GENOMIC DNA]</scope>
    <source>
        <strain evidence="7">UBA8739</strain>
    </source>
</reference>
<evidence type="ECO:0000256" key="4">
    <source>
        <dbReference type="PIRSR" id="PIRSR602081-1"/>
    </source>
</evidence>
<dbReference type="PROSITE" id="PS51645">
    <property type="entry name" value="PHR_CRY_ALPHA_BETA"/>
    <property type="match status" value="1"/>
</dbReference>
<dbReference type="InterPro" id="IPR005101">
    <property type="entry name" value="Cryptochr/Photolyase_FAD-bd"/>
</dbReference>
<evidence type="ECO:0000259" key="6">
    <source>
        <dbReference type="PROSITE" id="PS51645"/>
    </source>
</evidence>
<comment type="caution">
    <text evidence="7">The sequence shown here is derived from an EMBL/GenBank/DDBJ whole genome shotgun (WGS) entry which is preliminary data.</text>
</comment>
<dbReference type="SUPFAM" id="SSF48173">
    <property type="entry name" value="Cryptochrome/photolyase FAD-binding domain"/>
    <property type="match status" value="1"/>
</dbReference>
<dbReference type="Gene3D" id="3.40.50.620">
    <property type="entry name" value="HUPs"/>
    <property type="match status" value="1"/>
</dbReference>
<evidence type="ECO:0000313" key="7">
    <source>
        <dbReference type="EMBL" id="HAE50451.1"/>
    </source>
</evidence>
<dbReference type="InterPro" id="IPR036155">
    <property type="entry name" value="Crypto/Photolyase_N_sf"/>
</dbReference>
<accession>A0A3B9IRG6</accession>
<dbReference type="GO" id="GO:0009416">
    <property type="term" value="P:response to light stimulus"/>
    <property type="evidence" value="ECO:0007669"/>
    <property type="project" value="TreeGrafter"/>
</dbReference>
<dbReference type="GO" id="GO:0003677">
    <property type="term" value="F:DNA binding"/>
    <property type="evidence" value="ECO:0007669"/>
    <property type="project" value="TreeGrafter"/>
</dbReference>
<proteinExistence type="predicted"/>
<feature type="region of interest" description="Disordered" evidence="5">
    <location>
        <begin position="393"/>
        <end position="412"/>
    </location>
</feature>
<dbReference type="Pfam" id="PF00875">
    <property type="entry name" value="DNA_photolyase"/>
    <property type="match status" value="1"/>
</dbReference>
<keyword evidence="7" id="KW-0456">Lyase</keyword>
<name>A0A3B9IRG6_9PROT</name>